<feature type="signal peptide" evidence="2">
    <location>
        <begin position="1"/>
        <end position="23"/>
    </location>
</feature>
<sequence length="316" mass="32852">MNTATKVTAYAGVLAIVFGGAWAAGAAAGPFGGDASTPAAMDHGAAQPTSSNTGAKLPPGLSVADNGYVLKPLQTTATAGEQQPFQFTIGTADGGTVTKFDVEHEKRLHLVLVRRDGSGFQHVHPEMAADGTWSVPLTLPAAGSYRIFADFKPENGTKTTLGTDIQVAGGYEPKQYDTDAREFTVDGYTVRLDGELKPGAESMVTTTVTKDGKPVTDLQPYLGANGHLVALRSADLAYLHVHPMDAPGAGPEVKFMVEVPTSGRYRLFLDFRHEGKVRTAEFTLGTTGSAPAPSTSTPSTSAPATQPADDHGGHGG</sequence>
<evidence type="ECO:0000256" key="2">
    <source>
        <dbReference type="SAM" id="SignalP"/>
    </source>
</evidence>
<proteinExistence type="predicted"/>
<evidence type="ECO:0008006" key="5">
    <source>
        <dbReference type="Google" id="ProtNLM"/>
    </source>
</evidence>
<dbReference type="AlphaFoldDB" id="A0A1W2FU00"/>
<dbReference type="Proteomes" id="UP000192840">
    <property type="component" value="Unassembled WGS sequence"/>
</dbReference>
<keyword evidence="4" id="KW-1185">Reference proteome</keyword>
<feature type="region of interest" description="Disordered" evidence="1">
    <location>
        <begin position="282"/>
        <end position="316"/>
    </location>
</feature>
<organism evidence="3 4">
    <name type="scientific">Lentzea albidocapillata</name>
    <dbReference type="NCBI Taxonomy" id="40571"/>
    <lineage>
        <taxon>Bacteria</taxon>
        <taxon>Bacillati</taxon>
        <taxon>Actinomycetota</taxon>
        <taxon>Actinomycetes</taxon>
        <taxon>Pseudonocardiales</taxon>
        <taxon>Pseudonocardiaceae</taxon>
        <taxon>Lentzea</taxon>
    </lineage>
</organism>
<keyword evidence="2" id="KW-0732">Signal</keyword>
<reference evidence="4" key="1">
    <citation type="submission" date="2017-04" db="EMBL/GenBank/DDBJ databases">
        <authorList>
            <person name="Varghese N."/>
            <person name="Submissions S."/>
        </authorList>
    </citation>
    <scope>NUCLEOTIDE SEQUENCE [LARGE SCALE GENOMIC DNA]</scope>
    <source>
        <strain evidence="4">DSM 44073</strain>
    </source>
</reference>
<evidence type="ECO:0000313" key="3">
    <source>
        <dbReference type="EMBL" id="SMD25395.1"/>
    </source>
</evidence>
<protein>
    <recommendedName>
        <fullName evidence="5">Heavy-metal-associated domain-containing protein</fullName>
    </recommendedName>
</protein>
<evidence type="ECO:0000256" key="1">
    <source>
        <dbReference type="SAM" id="MobiDB-lite"/>
    </source>
</evidence>
<evidence type="ECO:0000313" key="4">
    <source>
        <dbReference type="Proteomes" id="UP000192840"/>
    </source>
</evidence>
<dbReference type="OrthoDB" id="128043at2"/>
<dbReference type="EMBL" id="FWYC01000027">
    <property type="protein sequence ID" value="SMD25395.1"/>
    <property type="molecule type" value="Genomic_DNA"/>
</dbReference>
<feature type="chain" id="PRO_5038879982" description="Heavy-metal-associated domain-containing protein" evidence="2">
    <location>
        <begin position="24"/>
        <end position="316"/>
    </location>
</feature>
<accession>A0A1W2FU00</accession>
<name>A0A1W2FU00_9PSEU</name>
<dbReference type="eggNOG" id="COG2372">
    <property type="taxonomic scope" value="Bacteria"/>
</dbReference>
<dbReference type="RefSeq" id="WP_084402273.1">
    <property type="nucleotide sequence ID" value="NZ_FWYC01000027.1"/>
</dbReference>
<dbReference type="STRING" id="40571.SAMN05660733_08136"/>
<feature type="compositionally biased region" description="Low complexity" evidence="1">
    <location>
        <begin position="286"/>
        <end position="307"/>
    </location>
</feature>
<gene>
    <name evidence="3" type="ORF">SAMN05660733_08136</name>
</gene>